<sequence>MENLAFLTSPDMISHDTIAENIGIQPRSVLKFIDIHKSRLEEFGPVSYEFIPPKRTGRPRKVYLLNKSQALQVIDWTRNLKRNNQKAAIFKDKILSDKEMLEKIATKKLSETLASEDSF</sequence>
<organism evidence="1 2">
    <name type="scientific">Lactococcus petauri</name>
    <dbReference type="NCBI Taxonomy" id="1940789"/>
    <lineage>
        <taxon>Bacteria</taxon>
        <taxon>Bacillati</taxon>
        <taxon>Bacillota</taxon>
        <taxon>Bacilli</taxon>
        <taxon>Lactobacillales</taxon>
        <taxon>Streptococcaceae</taxon>
        <taxon>Lactococcus</taxon>
    </lineage>
</organism>
<evidence type="ECO:0000313" key="1">
    <source>
        <dbReference type="EMBL" id="MDT2583236.1"/>
    </source>
</evidence>
<dbReference type="Proteomes" id="UP001262817">
    <property type="component" value="Unassembled WGS sequence"/>
</dbReference>
<gene>
    <name evidence="1" type="ORF">P7D17_03760</name>
</gene>
<dbReference type="EMBL" id="JARPXR010000003">
    <property type="protein sequence ID" value="MDT2583236.1"/>
    <property type="molecule type" value="Genomic_DNA"/>
</dbReference>
<accession>A0AAJ2ITE2</accession>
<name>A0AAJ2ITE2_9LACT</name>
<dbReference type="RefSeq" id="WP_311842851.1">
    <property type="nucleotide sequence ID" value="NZ_CP141703.1"/>
</dbReference>
<reference evidence="1" key="1">
    <citation type="submission" date="2023-03" db="EMBL/GenBank/DDBJ databases">
        <authorList>
            <person name="Shen W."/>
            <person name="Cai J."/>
        </authorList>
    </citation>
    <scope>NUCLEOTIDE SEQUENCE</scope>
    <source>
        <strain evidence="1">P86-2</strain>
    </source>
</reference>
<evidence type="ECO:0000313" key="2">
    <source>
        <dbReference type="Proteomes" id="UP001262817"/>
    </source>
</evidence>
<comment type="caution">
    <text evidence="1">The sequence shown here is derived from an EMBL/GenBank/DDBJ whole genome shotgun (WGS) entry which is preliminary data.</text>
</comment>
<proteinExistence type="predicted"/>
<dbReference type="AlphaFoldDB" id="A0AAJ2ITE2"/>
<protein>
    <submittedName>
        <fullName evidence="1">Uncharacterized protein</fullName>
    </submittedName>
</protein>